<evidence type="ECO:0000256" key="5">
    <source>
        <dbReference type="ARBA" id="ARBA00022824"/>
    </source>
</evidence>
<dbReference type="InterPro" id="IPR036081">
    <property type="entry name" value="Translin_sf"/>
</dbReference>
<dbReference type="STRING" id="420778.A0A1S8B737"/>
<feature type="transmembrane region" description="Helical" evidence="8">
    <location>
        <begin position="363"/>
        <end position="383"/>
    </location>
</feature>
<keyword evidence="4 8" id="KW-0812">Transmembrane</keyword>
<dbReference type="SUPFAM" id="SSF74784">
    <property type="entry name" value="Translin"/>
    <property type="match status" value="1"/>
</dbReference>
<dbReference type="OrthoDB" id="17366at2759"/>
<accession>A0A1S8B737</accession>
<name>A0A1S8B737_9PEZI</name>
<keyword evidence="5" id="KW-0256">Endoplasmic reticulum</keyword>
<feature type="transmembrane region" description="Helical" evidence="8">
    <location>
        <begin position="195"/>
        <end position="216"/>
    </location>
</feature>
<dbReference type="InterPro" id="IPR002848">
    <property type="entry name" value="Translin_fam"/>
</dbReference>
<evidence type="ECO:0000256" key="7">
    <source>
        <dbReference type="ARBA" id="ARBA00023136"/>
    </source>
</evidence>
<dbReference type="GO" id="GO:0003723">
    <property type="term" value="F:RNA binding"/>
    <property type="evidence" value="ECO:0007669"/>
    <property type="project" value="InterPro"/>
</dbReference>
<evidence type="ECO:0000256" key="3">
    <source>
        <dbReference type="ARBA" id="ARBA00022502"/>
    </source>
</evidence>
<dbReference type="GO" id="GO:0016070">
    <property type="term" value="P:RNA metabolic process"/>
    <property type="evidence" value="ECO:0007669"/>
    <property type="project" value="InterPro"/>
</dbReference>
<dbReference type="Pfam" id="PF06699">
    <property type="entry name" value="PIG-F"/>
    <property type="match status" value="1"/>
</dbReference>
<organism evidence="9 10">
    <name type="scientific">Diplodia seriata</name>
    <dbReference type="NCBI Taxonomy" id="420778"/>
    <lineage>
        <taxon>Eukaryota</taxon>
        <taxon>Fungi</taxon>
        <taxon>Dikarya</taxon>
        <taxon>Ascomycota</taxon>
        <taxon>Pezizomycotina</taxon>
        <taxon>Dothideomycetes</taxon>
        <taxon>Dothideomycetes incertae sedis</taxon>
        <taxon>Botryosphaeriales</taxon>
        <taxon>Botryosphaeriaceae</taxon>
        <taxon>Diplodia</taxon>
    </lineage>
</organism>
<dbReference type="PANTHER" id="PTHR10741">
    <property type="entry name" value="TRANSLIN AND TRANSLIN ASSOCIATED PROTEIN X"/>
    <property type="match status" value="1"/>
</dbReference>
<evidence type="ECO:0000256" key="6">
    <source>
        <dbReference type="ARBA" id="ARBA00022989"/>
    </source>
</evidence>
<evidence type="ECO:0000256" key="2">
    <source>
        <dbReference type="ARBA" id="ARBA00004687"/>
    </source>
</evidence>
<evidence type="ECO:0000256" key="4">
    <source>
        <dbReference type="ARBA" id="ARBA00022692"/>
    </source>
</evidence>
<reference evidence="9 10" key="1">
    <citation type="submission" date="2017-01" db="EMBL/GenBank/DDBJ databases">
        <title>Draft genome sequence of Diplodia seriata F98.1, a fungal species involved in grapevine trunk diseases.</title>
        <authorList>
            <person name="Robert-Siegwald G."/>
            <person name="Vallet J."/>
            <person name="Abou-Mansour E."/>
            <person name="Xu J."/>
            <person name="Rey P."/>
            <person name="Bertsch C."/>
            <person name="Rego C."/>
            <person name="Larignon P."/>
            <person name="Fontaine F."/>
            <person name="Lebrun M.-H."/>
        </authorList>
    </citation>
    <scope>NUCLEOTIDE SEQUENCE [LARGE SCALE GENOMIC DNA]</scope>
    <source>
        <strain evidence="9 10">F98.1</strain>
    </source>
</reference>
<evidence type="ECO:0000313" key="10">
    <source>
        <dbReference type="Proteomes" id="UP000190776"/>
    </source>
</evidence>
<feature type="transmembrane region" description="Helical" evidence="8">
    <location>
        <begin position="325"/>
        <end position="343"/>
    </location>
</feature>
<comment type="caution">
    <text evidence="9">The sequence shown here is derived from an EMBL/GenBank/DDBJ whole genome shotgun (WGS) entry which is preliminary data.</text>
</comment>
<keyword evidence="6 8" id="KW-1133">Transmembrane helix</keyword>
<dbReference type="Pfam" id="PF01997">
    <property type="entry name" value="Translin"/>
    <property type="match status" value="1"/>
</dbReference>
<dbReference type="InterPro" id="IPR016069">
    <property type="entry name" value="Translin_C"/>
</dbReference>
<dbReference type="Gene3D" id="1.20.58.200">
    <property type="entry name" value="Translin, domain 2"/>
    <property type="match status" value="1"/>
</dbReference>
<dbReference type="InterPro" id="IPR009580">
    <property type="entry name" value="GPI_biosynthesis_protein_Pig-F"/>
</dbReference>
<dbReference type="CDD" id="cd14819">
    <property type="entry name" value="Translin"/>
    <property type="match status" value="1"/>
</dbReference>
<dbReference type="GO" id="GO:0003697">
    <property type="term" value="F:single-stranded DNA binding"/>
    <property type="evidence" value="ECO:0007669"/>
    <property type="project" value="InterPro"/>
</dbReference>
<evidence type="ECO:0000256" key="1">
    <source>
        <dbReference type="ARBA" id="ARBA00004477"/>
    </source>
</evidence>
<gene>
    <name evidence="9" type="ORF">BK809_0004604</name>
</gene>
<dbReference type="Proteomes" id="UP000190776">
    <property type="component" value="Unassembled WGS sequence"/>
</dbReference>
<dbReference type="GO" id="GO:0006506">
    <property type="term" value="P:GPI anchor biosynthetic process"/>
    <property type="evidence" value="ECO:0007669"/>
    <property type="project" value="UniProtKB-UniPathway"/>
</dbReference>
<evidence type="ECO:0000256" key="8">
    <source>
        <dbReference type="SAM" id="Phobius"/>
    </source>
</evidence>
<dbReference type="AlphaFoldDB" id="A0A1S8B737"/>
<dbReference type="InterPro" id="IPR033956">
    <property type="entry name" value="Translin"/>
</dbReference>
<keyword evidence="7 8" id="KW-0472">Membrane</keyword>
<dbReference type="GO" id="GO:0043565">
    <property type="term" value="F:sequence-specific DNA binding"/>
    <property type="evidence" value="ECO:0007669"/>
    <property type="project" value="InterPro"/>
</dbReference>
<dbReference type="GO" id="GO:0005789">
    <property type="term" value="C:endoplasmic reticulum membrane"/>
    <property type="evidence" value="ECO:0007669"/>
    <property type="project" value="UniProtKB-SubCell"/>
</dbReference>
<comment type="pathway">
    <text evidence="2">Glycolipid biosynthesis; glycosylphosphatidylinositol-anchor biosynthesis.</text>
</comment>
<sequence>MTERQGMVDPAIFEQLQARVDQDSSVREIFTILYGGYLGGFVSEGSDTKPGRLLTIEEVGSIMNVPVNLKDKDAFHITIEEYLQALISLIEELARLARNSVTLGDYTRPMQISQFIKDVHAGFQILNLKNDSLRRRSDAIKYKVRHPVRESIFTRFEEPAGSAAKATSVAFPQSSSAPASSSKPIETLNTDIARIYTHIHPILVVSIFAVQFNGIVADPVPSLFNALVPLSVLQVVYAILCLPAAGSSSKSSGGARRKGASGKAEAGIGSKVSVGASIRSLSTLLTFSQTAVLSLILSTIAGVPLVSVILVLFGAPLTTHLGHTVLCAAHIAYLAAVPAIYAFGVDGAKWRELVALMVPADEVFGAAIGTLFGAWAGAVPIPLDWDREWQKWPVTIVCGAYAGYAAGKLLGGIVLRGKTFAFD</sequence>
<protein>
    <submittedName>
        <fullName evidence="9">Glycosylphosphatidylinositol anchor biosynthesis protein 11</fullName>
    </submittedName>
</protein>
<dbReference type="UniPathway" id="UPA00196"/>
<dbReference type="EMBL" id="MSZU01000111">
    <property type="protein sequence ID" value="OMP83223.1"/>
    <property type="molecule type" value="Genomic_DNA"/>
</dbReference>
<evidence type="ECO:0000313" key="9">
    <source>
        <dbReference type="EMBL" id="OMP83223.1"/>
    </source>
</evidence>
<feature type="transmembrane region" description="Helical" evidence="8">
    <location>
        <begin position="291"/>
        <end position="313"/>
    </location>
</feature>
<proteinExistence type="predicted"/>
<comment type="subcellular location">
    <subcellularLocation>
        <location evidence="1">Endoplasmic reticulum membrane</location>
        <topology evidence="1">Multi-pass membrane protein</topology>
    </subcellularLocation>
</comment>
<feature type="transmembrane region" description="Helical" evidence="8">
    <location>
        <begin position="223"/>
        <end position="245"/>
    </location>
</feature>
<keyword evidence="3" id="KW-0337">GPI-anchor biosynthesis</keyword>